<evidence type="ECO:0000313" key="7">
    <source>
        <dbReference type="EMBL" id="KDN51983.1"/>
    </source>
</evidence>
<evidence type="ECO:0000256" key="5">
    <source>
        <dbReference type="SAM" id="MobiDB-lite"/>
    </source>
</evidence>
<accession>A0A066WHJ1</accession>
<evidence type="ECO:0000256" key="2">
    <source>
        <dbReference type="ARBA" id="ARBA00023015"/>
    </source>
</evidence>
<keyword evidence="8" id="KW-1185">Reference proteome</keyword>
<evidence type="ECO:0000256" key="4">
    <source>
        <dbReference type="ARBA" id="ARBA00023242"/>
    </source>
</evidence>
<proteinExistence type="predicted"/>
<comment type="caution">
    <text evidence="7">The sequence shown here is derived from an EMBL/GenBank/DDBJ whole genome shotgun (WGS) entry which is preliminary data.</text>
</comment>
<dbReference type="GO" id="GO:0005634">
    <property type="term" value="C:nucleus"/>
    <property type="evidence" value="ECO:0007669"/>
    <property type="project" value="UniProtKB-SubCell"/>
</dbReference>
<dbReference type="PANTHER" id="PTHR33572">
    <property type="entry name" value="SPORE DEVELOPMENT REGULATOR VOSA"/>
    <property type="match status" value="1"/>
</dbReference>
<feature type="region of interest" description="Disordered" evidence="5">
    <location>
        <begin position="133"/>
        <end position="153"/>
    </location>
</feature>
<feature type="domain" description="Velvet" evidence="6">
    <location>
        <begin position="44"/>
        <end position="261"/>
    </location>
</feature>
<dbReference type="InParanoid" id="A0A066WHJ1"/>
<dbReference type="RefSeq" id="XP_013244797.1">
    <property type="nucleotide sequence ID" value="XM_013389343.1"/>
</dbReference>
<dbReference type="EMBL" id="JMSN01000015">
    <property type="protein sequence ID" value="KDN51983.1"/>
    <property type="molecule type" value="Genomic_DNA"/>
</dbReference>
<sequence>MVLMALADYHSQTAIASGIPIASGAQDGPVPPSASTSIGGYAGERDGKQYTLHIEQSPNRARVCAFGDKDRRPLSPALVVKLTVRATASGSELNPTSFDTSLFVLTADLVDATTLAPRSLFITRAAALLDSNPSASPRGGAGGSSSAGAPSNALMTTSSVTRNLIGNPVCSANTARNLQEELCIFFVMQDISVRMEGEYRLKLSFTSLDAAGRISEGMSLMLAEIYTAPFTCYPPRKFPGQVAPTPLSRKLASQGIKLAIRTDHKKSAGVAAGADDEEDD</sequence>
<dbReference type="GeneID" id="25267489"/>
<keyword evidence="3" id="KW-0804">Transcription</keyword>
<dbReference type="OMA" id="PNYRRIH"/>
<evidence type="ECO:0000313" key="8">
    <source>
        <dbReference type="Proteomes" id="UP000027361"/>
    </source>
</evidence>
<dbReference type="HOGENOM" id="CLU_022491_0_0_1"/>
<protein>
    <recommendedName>
        <fullName evidence="6">Velvet domain-containing protein</fullName>
    </recommendedName>
</protein>
<dbReference type="PANTHER" id="PTHR33572:SF3">
    <property type="entry name" value="VELVET COMPLEX SUBUNIT B"/>
    <property type="match status" value="1"/>
</dbReference>
<dbReference type="InterPro" id="IPR038491">
    <property type="entry name" value="Velvet_dom_sf"/>
</dbReference>
<dbReference type="AlphaFoldDB" id="A0A066WHJ1"/>
<dbReference type="PROSITE" id="PS51821">
    <property type="entry name" value="VELVET"/>
    <property type="match status" value="1"/>
</dbReference>
<organism evidence="7 8">
    <name type="scientific">Tilletiaria anomala (strain ATCC 24038 / CBS 436.72 / UBC 951)</name>
    <dbReference type="NCBI Taxonomy" id="1037660"/>
    <lineage>
        <taxon>Eukaryota</taxon>
        <taxon>Fungi</taxon>
        <taxon>Dikarya</taxon>
        <taxon>Basidiomycota</taxon>
        <taxon>Ustilaginomycotina</taxon>
        <taxon>Exobasidiomycetes</taxon>
        <taxon>Georgefischeriales</taxon>
        <taxon>Tilletiariaceae</taxon>
        <taxon>Tilletiaria</taxon>
    </lineage>
</organism>
<reference evidence="7 8" key="1">
    <citation type="submission" date="2014-05" db="EMBL/GenBank/DDBJ databases">
        <title>Draft genome sequence of a rare smut relative, Tilletiaria anomala UBC 951.</title>
        <authorList>
            <consortium name="DOE Joint Genome Institute"/>
            <person name="Toome M."/>
            <person name="Kuo A."/>
            <person name="Henrissat B."/>
            <person name="Lipzen A."/>
            <person name="Tritt A."/>
            <person name="Yoshinaga Y."/>
            <person name="Zane M."/>
            <person name="Barry K."/>
            <person name="Grigoriev I.V."/>
            <person name="Spatafora J.W."/>
            <person name="Aimea M.C."/>
        </authorList>
    </citation>
    <scope>NUCLEOTIDE SEQUENCE [LARGE SCALE GENOMIC DNA]</scope>
    <source>
        <strain evidence="7 8">UBC 951</strain>
    </source>
</reference>
<comment type="subcellular location">
    <subcellularLocation>
        <location evidence="1">Nucleus</location>
    </subcellularLocation>
</comment>
<dbReference type="InterPro" id="IPR021740">
    <property type="entry name" value="Velvet"/>
</dbReference>
<evidence type="ECO:0000256" key="3">
    <source>
        <dbReference type="ARBA" id="ARBA00023163"/>
    </source>
</evidence>
<dbReference type="Proteomes" id="UP000027361">
    <property type="component" value="Unassembled WGS sequence"/>
</dbReference>
<dbReference type="InterPro" id="IPR037525">
    <property type="entry name" value="Velvet_dom"/>
</dbReference>
<gene>
    <name evidence="7" type="ORF">K437DRAFT_44621</name>
</gene>
<keyword evidence="4" id="KW-0539">Nucleus</keyword>
<keyword evidence="2" id="KW-0805">Transcription regulation</keyword>
<name>A0A066WHJ1_TILAU</name>
<evidence type="ECO:0000256" key="1">
    <source>
        <dbReference type="ARBA" id="ARBA00004123"/>
    </source>
</evidence>
<evidence type="ECO:0000259" key="6">
    <source>
        <dbReference type="PROSITE" id="PS51821"/>
    </source>
</evidence>
<dbReference type="OrthoDB" id="1746739at2759"/>
<dbReference type="Pfam" id="PF11754">
    <property type="entry name" value="Velvet"/>
    <property type="match status" value="1"/>
</dbReference>
<dbReference type="Gene3D" id="2.60.40.3960">
    <property type="entry name" value="Velvet domain"/>
    <property type="match status" value="1"/>
</dbReference>
<dbReference type="STRING" id="1037660.A0A066WHJ1"/>